<sequence>MQLFAGDLDIFHRGILLVADAFIAQGFGFLSFLLAMLCFMQKDDRRLKLIMIVMNLNHALHFYLLNAVTSSLCCLFSAARTAVSIKSKATWLACIFVTLTALIGYFTVQQWTDYIAVLGACLGSYALFCLTGITMRWVLLSGSCLWLINNIIVGSIGGVLLETMVIVINLMTIYRLNEQRSTLKESV</sequence>
<keyword evidence="1" id="KW-1133">Transmembrane helix</keyword>
<evidence type="ECO:0000256" key="1">
    <source>
        <dbReference type="SAM" id="Phobius"/>
    </source>
</evidence>
<protein>
    <submittedName>
        <fullName evidence="2">YgjV family protein</fullName>
    </submittedName>
</protein>
<feature type="transmembrane region" description="Helical" evidence="1">
    <location>
        <begin position="60"/>
        <end position="83"/>
    </location>
</feature>
<feature type="transmembrane region" description="Helical" evidence="1">
    <location>
        <begin position="89"/>
        <end position="108"/>
    </location>
</feature>
<dbReference type="Proteomes" id="UP001226574">
    <property type="component" value="Unassembled WGS sequence"/>
</dbReference>
<reference evidence="2 3" key="1">
    <citation type="submission" date="2023-08" db="EMBL/GenBank/DDBJ databases">
        <title>Pseudoalteromonas haloplanktis LL1 genome.</title>
        <authorList>
            <person name="Wu S."/>
        </authorList>
    </citation>
    <scope>NUCLEOTIDE SEQUENCE [LARGE SCALE GENOMIC DNA]</scope>
    <source>
        <strain evidence="2 3">LL1</strain>
    </source>
</reference>
<dbReference type="PIRSF" id="PIRSF011443">
    <property type="entry name" value="YgjV"/>
    <property type="match status" value="1"/>
</dbReference>
<comment type="caution">
    <text evidence="2">The sequence shown here is derived from an EMBL/GenBank/DDBJ whole genome shotgun (WGS) entry which is preliminary data.</text>
</comment>
<organism evidence="2 3">
    <name type="scientific">Pseudoalteromonas haloplanktis</name>
    <name type="common">Alteromonas haloplanktis</name>
    <dbReference type="NCBI Taxonomy" id="228"/>
    <lineage>
        <taxon>Bacteria</taxon>
        <taxon>Pseudomonadati</taxon>
        <taxon>Pseudomonadota</taxon>
        <taxon>Gammaproteobacteria</taxon>
        <taxon>Alteromonadales</taxon>
        <taxon>Pseudoalteromonadaceae</taxon>
        <taxon>Pseudoalteromonas</taxon>
    </lineage>
</organism>
<proteinExistence type="predicted"/>
<name>A0ABU1BAD2_PSEHA</name>
<dbReference type="EMBL" id="JAVIFY010000004">
    <property type="protein sequence ID" value="MDQ9091473.1"/>
    <property type="molecule type" value="Genomic_DNA"/>
</dbReference>
<dbReference type="InterPro" id="IPR019629">
    <property type="entry name" value="Uncharacterised_HI1736/YgjV"/>
</dbReference>
<feature type="transmembrane region" description="Helical" evidence="1">
    <location>
        <begin position="115"/>
        <end position="139"/>
    </location>
</feature>
<accession>A0ABU1BAD2</accession>
<feature type="transmembrane region" description="Helical" evidence="1">
    <location>
        <begin position="15"/>
        <end position="39"/>
    </location>
</feature>
<keyword evidence="1" id="KW-0812">Transmembrane</keyword>
<keyword evidence="3" id="KW-1185">Reference proteome</keyword>
<evidence type="ECO:0000313" key="2">
    <source>
        <dbReference type="EMBL" id="MDQ9091473.1"/>
    </source>
</evidence>
<gene>
    <name evidence="2" type="ORF">RC083_07710</name>
</gene>
<dbReference type="InterPro" id="IPR026267">
    <property type="entry name" value="YgjV"/>
</dbReference>
<dbReference type="RefSeq" id="WP_309038742.1">
    <property type="nucleotide sequence ID" value="NZ_JAVIFY010000004.1"/>
</dbReference>
<feature type="transmembrane region" description="Helical" evidence="1">
    <location>
        <begin position="151"/>
        <end position="174"/>
    </location>
</feature>
<evidence type="ECO:0000313" key="3">
    <source>
        <dbReference type="Proteomes" id="UP001226574"/>
    </source>
</evidence>
<keyword evidence="1" id="KW-0472">Membrane</keyword>
<dbReference type="Pfam" id="PF10688">
    <property type="entry name" value="Imp-YgjV"/>
    <property type="match status" value="1"/>
</dbReference>